<dbReference type="Pfam" id="PF13577">
    <property type="entry name" value="SnoaL_4"/>
    <property type="match status" value="1"/>
</dbReference>
<organism evidence="2 3">
    <name type="scientific">Trichoderma parareesei</name>
    <name type="common">Filamentous fungus</name>
    <dbReference type="NCBI Taxonomy" id="858221"/>
    <lineage>
        <taxon>Eukaryota</taxon>
        <taxon>Fungi</taxon>
        <taxon>Dikarya</taxon>
        <taxon>Ascomycota</taxon>
        <taxon>Pezizomycotina</taxon>
        <taxon>Sordariomycetes</taxon>
        <taxon>Hypocreomycetidae</taxon>
        <taxon>Hypocreales</taxon>
        <taxon>Hypocreaceae</taxon>
        <taxon>Trichoderma</taxon>
    </lineage>
</organism>
<dbReference type="Proteomes" id="UP000219286">
    <property type="component" value="Unassembled WGS sequence"/>
</dbReference>
<name>A0A2H2ZPK8_TRIPA</name>
<dbReference type="SUPFAM" id="SSF54427">
    <property type="entry name" value="NTF2-like"/>
    <property type="match status" value="1"/>
</dbReference>
<feature type="domain" description="SnoaL-like" evidence="1">
    <location>
        <begin position="11"/>
        <end position="140"/>
    </location>
</feature>
<evidence type="ECO:0000313" key="3">
    <source>
        <dbReference type="Proteomes" id="UP000219286"/>
    </source>
</evidence>
<dbReference type="OrthoDB" id="4456362at2759"/>
<accession>A0A2H2ZPK8</accession>
<proteinExistence type="predicted"/>
<dbReference type="InterPro" id="IPR032710">
    <property type="entry name" value="NTF2-like_dom_sf"/>
</dbReference>
<comment type="caution">
    <text evidence="2">The sequence shown here is derived from an EMBL/GenBank/DDBJ whole genome shotgun (WGS) entry which is preliminary data.</text>
</comment>
<dbReference type="AlphaFoldDB" id="A0A2H2ZPK8"/>
<protein>
    <recommendedName>
        <fullName evidence="1">SnoaL-like domain-containing protein</fullName>
    </recommendedName>
</protein>
<sequence length="152" mass="17458">MALELPAGAAETIVRKKAKYCRLADSNAWHLVDEVFLPDLEFKAVDDKDAVVHINDTDYHWTSLADWVAYFSKTFAPIQTMHVVGYPELELVAPDEIRAIFGVQYFVGTKEADKGLHGTGGGHYFETWKLKDGDWFIQKIKFVRIYWKEMTL</sequence>
<evidence type="ECO:0000313" key="2">
    <source>
        <dbReference type="EMBL" id="OTA02655.1"/>
    </source>
</evidence>
<keyword evidence="3" id="KW-1185">Reference proteome</keyword>
<gene>
    <name evidence="2" type="ORF">A9Z42_0030530</name>
</gene>
<reference evidence="2 3" key="1">
    <citation type="journal article" date="2015" name="Genome Announc.">
        <title>Genome sequence and annotation of Trichoderma parareesei, the ancestor of the cellulase producer Trichoderma reesei.</title>
        <authorList>
            <person name="Yang D."/>
            <person name="Pomraning K."/>
            <person name="Kopchinskiy A."/>
            <person name="Karimi Aghcheh R."/>
            <person name="Atanasova L."/>
            <person name="Chenthamara K."/>
            <person name="Baker S.E."/>
            <person name="Zhang R."/>
            <person name="Shen Q."/>
            <person name="Freitag M."/>
            <person name="Kubicek C.P."/>
            <person name="Druzhinina I.S."/>
        </authorList>
    </citation>
    <scope>NUCLEOTIDE SEQUENCE [LARGE SCALE GENOMIC DNA]</scope>
    <source>
        <strain evidence="2 3">CBS 125925</strain>
    </source>
</reference>
<dbReference type="EMBL" id="LFMI01000350">
    <property type="protein sequence ID" value="OTA02655.1"/>
    <property type="molecule type" value="Genomic_DNA"/>
</dbReference>
<dbReference type="InterPro" id="IPR037401">
    <property type="entry name" value="SnoaL-like"/>
</dbReference>
<evidence type="ECO:0000259" key="1">
    <source>
        <dbReference type="Pfam" id="PF13577"/>
    </source>
</evidence>
<dbReference type="Gene3D" id="3.10.450.50">
    <property type="match status" value="1"/>
</dbReference>